<evidence type="ECO:0000313" key="3">
    <source>
        <dbReference type="Proteomes" id="UP000267096"/>
    </source>
</evidence>
<evidence type="ECO:0000313" key="4">
    <source>
        <dbReference type="WBParaSite" id="ASIM_0001755001-mRNA-1"/>
    </source>
</evidence>
<dbReference type="AlphaFoldDB" id="A0A0M3K9A8"/>
<dbReference type="OrthoDB" id="10608183at2759"/>
<gene>
    <name evidence="2" type="ORF">ASIM_LOCUS16956</name>
</gene>
<keyword evidence="1" id="KW-0472">Membrane</keyword>
<keyword evidence="1" id="KW-1133">Transmembrane helix</keyword>
<sequence length="155" mass="17131">MRQMDLFSLNAGYPSSNATPMIMNGQQVNAQQQETNRYDRREVDTDTAEGQIRVSSYLDTVMLPCFTFMRVIGLYHASSVNALNASLIVYSLLVIAIQVRHSVFCRGTRRFSSFILITHSVLIIVGYCMGSNSSLAIITVIITKTVNGLLVLASS</sequence>
<organism evidence="4">
    <name type="scientific">Anisakis simplex</name>
    <name type="common">Herring worm</name>
    <dbReference type="NCBI Taxonomy" id="6269"/>
    <lineage>
        <taxon>Eukaryota</taxon>
        <taxon>Metazoa</taxon>
        <taxon>Ecdysozoa</taxon>
        <taxon>Nematoda</taxon>
        <taxon>Chromadorea</taxon>
        <taxon>Rhabditida</taxon>
        <taxon>Spirurina</taxon>
        <taxon>Ascaridomorpha</taxon>
        <taxon>Ascaridoidea</taxon>
        <taxon>Anisakidae</taxon>
        <taxon>Anisakis</taxon>
        <taxon>Anisakis simplex complex</taxon>
    </lineage>
</organism>
<name>A0A0M3K9A8_ANISI</name>
<evidence type="ECO:0000256" key="1">
    <source>
        <dbReference type="SAM" id="Phobius"/>
    </source>
</evidence>
<dbReference type="EMBL" id="UYRR01033591">
    <property type="protein sequence ID" value="VDK59135.1"/>
    <property type="molecule type" value="Genomic_DNA"/>
</dbReference>
<keyword evidence="1" id="KW-0812">Transmembrane</keyword>
<reference evidence="2 3" key="2">
    <citation type="submission" date="2018-11" db="EMBL/GenBank/DDBJ databases">
        <authorList>
            <consortium name="Pathogen Informatics"/>
        </authorList>
    </citation>
    <scope>NUCLEOTIDE SEQUENCE [LARGE SCALE GENOMIC DNA]</scope>
</reference>
<reference evidence="4" key="1">
    <citation type="submission" date="2017-02" db="UniProtKB">
        <authorList>
            <consortium name="WormBaseParasite"/>
        </authorList>
    </citation>
    <scope>IDENTIFICATION</scope>
</reference>
<dbReference type="Proteomes" id="UP000267096">
    <property type="component" value="Unassembled WGS sequence"/>
</dbReference>
<keyword evidence="3" id="KW-1185">Reference proteome</keyword>
<accession>A0A0M3K9A8</accession>
<dbReference type="WBParaSite" id="ASIM_0001755001-mRNA-1">
    <property type="protein sequence ID" value="ASIM_0001755001-mRNA-1"/>
    <property type="gene ID" value="ASIM_0001755001"/>
</dbReference>
<feature type="transmembrane region" description="Helical" evidence="1">
    <location>
        <begin position="82"/>
        <end position="99"/>
    </location>
</feature>
<proteinExistence type="predicted"/>
<protein>
    <submittedName>
        <fullName evidence="2 4">Uncharacterized protein</fullName>
    </submittedName>
</protein>
<evidence type="ECO:0000313" key="2">
    <source>
        <dbReference type="EMBL" id="VDK59135.1"/>
    </source>
</evidence>